<name>A0A061H9R1_9BASI</name>
<dbReference type="GeneID" id="19317677"/>
<evidence type="ECO:0000256" key="1">
    <source>
        <dbReference type="SAM" id="MobiDB-lite"/>
    </source>
</evidence>
<dbReference type="OrthoDB" id="2547977at2759"/>
<dbReference type="EMBL" id="KE361633">
    <property type="protein sequence ID" value="EPQ28765.1"/>
    <property type="molecule type" value="Genomic_DNA"/>
</dbReference>
<gene>
    <name evidence="2" type="ORF">PFL1_03568</name>
</gene>
<reference evidence="2 3" key="1">
    <citation type="journal article" date="2013" name="Plant Cell">
        <title>The transition from a phytopathogenic smut ancestor to an anamorphic biocontrol agent deciphered by comparative whole-genome analysis.</title>
        <authorList>
            <person name="Lefebvre F."/>
            <person name="Joly D.L."/>
            <person name="Labbe C."/>
            <person name="Teichmann B."/>
            <person name="Linning R."/>
            <person name="Belzile F."/>
            <person name="Bakkeren G."/>
            <person name="Belanger R.R."/>
        </authorList>
    </citation>
    <scope>NUCLEOTIDE SEQUENCE [LARGE SCALE GENOMIC DNA]</scope>
    <source>
        <strain evidence="2 3">PF-1</strain>
    </source>
</reference>
<dbReference type="HOGENOM" id="CLU_527988_0_0_1"/>
<dbReference type="RefSeq" id="XP_007879279.1">
    <property type="nucleotide sequence ID" value="XM_007881088.1"/>
</dbReference>
<dbReference type="KEGG" id="pfp:PFL1_03568"/>
<sequence length="516" mass="56532">MEPPRLTPAPPATTEADQVDLSNVEDGLFGNFDITLSIGESTSPAATDDAPVDPKAARLEAAFQRARRDYTVKIEDEAWYLPSSSSLRDANGKVDVARFRVPSPTELRRARIENKRQSLDQEWTIDYLYSTGRFDLALAYATSFLYSMDLPLRLDIETANPLDPFPRPPRSSELTDPAKPATKTKATKRATGDVKGPTKELLDAGLRSVLSLAKLQSQPTSAAWDPASFGADISVETWTARLERPPDSGPSHDSLYHLSNHPVRSIALGLLNVAYTEVRRGAGDLDRGFRNLVVRDPANDLLVVNNDRLKLQNWTICPGTALSMGQLSVEMGQWRLAVESLAMFLANRGPHWRGLLPCAFALTKMAATVDGDEELKLALDQLIKALAVLALQSAPRRRRNELARLVLNGGVIDARLVDATLSGEACGTAPDSAESQRRDARHLDTLLRRAKDTLLAEEIIVALCSVVCHKKGGVSSLAFKLRAYLDNCLRNEANDEAEADDDVEDAATQMRSVRTL</sequence>
<evidence type="ECO:0000313" key="2">
    <source>
        <dbReference type="EMBL" id="EPQ28765.1"/>
    </source>
</evidence>
<feature type="compositionally biased region" description="Acidic residues" evidence="1">
    <location>
        <begin position="496"/>
        <end position="505"/>
    </location>
</feature>
<proteinExistence type="predicted"/>
<dbReference type="Proteomes" id="UP000053664">
    <property type="component" value="Unassembled WGS sequence"/>
</dbReference>
<organism evidence="2 3">
    <name type="scientific">Pseudozyma flocculosa PF-1</name>
    <dbReference type="NCBI Taxonomy" id="1277687"/>
    <lineage>
        <taxon>Eukaryota</taxon>
        <taxon>Fungi</taxon>
        <taxon>Dikarya</taxon>
        <taxon>Basidiomycota</taxon>
        <taxon>Ustilaginomycotina</taxon>
        <taxon>Ustilaginomycetes</taxon>
        <taxon>Ustilaginales</taxon>
        <taxon>Ustilaginaceae</taxon>
        <taxon>Pseudozyma</taxon>
    </lineage>
</organism>
<protein>
    <submittedName>
        <fullName evidence="2">Uncharacterized protein</fullName>
    </submittedName>
</protein>
<dbReference type="eggNOG" id="ENOG502RE43">
    <property type="taxonomic scope" value="Eukaryota"/>
</dbReference>
<dbReference type="AlphaFoldDB" id="A0A061H9R1"/>
<feature type="region of interest" description="Disordered" evidence="1">
    <location>
        <begin position="161"/>
        <end position="198"/>
    </location>
</feature>
<evidence type="ECO:0000313" key="3">
    <source>
        <dbReference type="Proteomes" id="UP000053664"/>
    </source>
</evidence>
<accession>A0A061H9R1</accession>
<feature type="region of interest" description="Disordered" evidence="1">
    <location>
        <begin position="496"/>
        <end position="516"/>
    </location>
</feature>